<protein>
    <submittedName>
        <fullName evidence="7">Sodium-dependent dicarboxylate transporter 2/3/5</fullName>
    </submittedName>
</protein>
<evidence type="ECO:0000256" key="4">
    <source>
        <dbReference type="ARBA" id="ARBA00022989"/>
    </source>
</evidence>
<evidence type="ECO:0000256" key="6">
    <source>
        <dbReference type="SAM" id="Phobius"/>
    </source>
</evidence>
<organism evidence="7 8">
    <name type="scientific">Varunaivibrio sulfuroxidans</name>
    <dbReference type="NCBI Taxonomy" id="1773489"/>
    <lineage>
        <taxon>Bacteria</taxon>
        <taxon>Pseudomonadati</taxon>
        <taxon>Pseudomonadota</taxon>
        <taxon>Alphaproteobacteria</taxon>
        <taxon>Rhodospirillales</taxon>
        <taxon>Magnetovibrionaceae</taxon>
        <taxon>Varunaivibrio</taxon>
    </lineage>
</organism>
<keyword evidence="5 6" id="KW-0472">Membrane</keyword>
<comment type="caution">
    <text evidence="7">The sequence shown here is derived from an EMBL/GenBank/DDBJ whole genome shotgun (WGS) entry which is preliminary data.</text>
</comment>
<keyword evidence="4 6" id="KW-1133">Transmembrane helix</keyword>
<dbReference type="PROSITE" id="PS01271">
    <property type="entry name" value="NA_SULFATE"/>
    <property type="match status" value="1"/>
</dbReference>
<feature type="transmembrane region" description="Helical" evidence="6">
    <location>
        <begin position="303"/>
        <end position="320"/>
    </location>
</feature>
<feature type="transmembrane region" description="Helical" evidence="6">
    <location>
        <begin position="98"/>
        <end position="116"/>
    </location>
</feature>
<feature type="transmembrane region" description="Helical" evidence="6">
    <location>
        <begin position="205"/>
        <end position="225"/>
    </location>
</feature>
<feature type="transmembrane region" description="Helical" evidence="6">
    <location>
        <begin position="62"/>
        <end position="86"/>
    </location>
</feature>
<keyword evidence="8" id="KW-1185">Reference proteome</keyword>
<dbReference type="PANTHER" id="PTHR10283">
    <property type="entry name" value="SOLUTE CARRIER FAMILY 13 MEMBER"/>
    <property type="match status" value="1"/>
</dbReference>
<dbReference type="GO" id="GO:0015141">
    <property type="term" value="F:succinate transmembrane transporter activity"/>
    <property type="evidence" value="ECO:0007669"/>
    <property type="project" value="UniProtKB-ARBA"/>
</dbReference>
<evidence type="ECO:0000256" key="1">
    <source>
        <dbReference type="ARBA" id="ARBA00004141"/>
    </source>
</evidence>
<proteinExistence type="predicted"/>
<dbReference type="InterPro" id="IPR031312">
    <property type="entry name" value="Na/sul_symport_CS"/>
</dbReference>
<feature type="transmembrane region" description="Helical" evidence="6">
    <location>
        <begin position="326"/>
        <end position="345"/>
    </location>
</feature>
<dbReference type="Pfam" id="PF00939">
    <property type="entry name" value="Na_sulph_symp"/>
    <property type="match status" value="1"/>
</dbReference>
<dbReference type="Proteomes" id="UP000295304">
    <property type="component" value="Unassembled WGS sequence"/>
</dbReference>
<feature type="transmembrane region" description="Helical" evidence="6">
    <location>
        <begin position="20"/>
        <end position="41"/>
    </location>
</feature>
<feature type="transmembrane region" description="Helical" evidence="6">
    <location>
        <begin position="366"/>
        <end position="392"/>
    </location>
</feature>
<dbReference type="CDD" id="cd01115">
    <property type="entry name" value="SLC13_permease"/>
    <property type="match status" value="1"/>
</dbReference>
<dbReference type="AlphaFoldDB" id="A0A4R3J951"/>
<accession>A0A4R3J951</accession>
<keyword evidence="3 6" id="KW-0812">Transmembrane</keyword>
<reference evidence="7 8" key="1">
    <citation type="submission" date="2019-03" db="EMBL/GenBank/DDBJ databases">
        <title>Genomic Encyclopedia of Type Strains, Phase IV (KMG-IV): sequencing the most valuable type-strain genomes for metagenomic binning, comparative biology and taxonomic classification.</title>
        <authorList>
            <person name="Goeker M."/>
        </authorList>
    </citation>
    <scope>NUCLEOTIDE SEQUENCE [LARGE SCALE GENOMIC DNA]</scope>
    <source>
        <strain evidence="7 8">DSM 101688</strain>
    </source>
</reference>
<feature type="transmembrane region" description="Helical" evidence="6">
    <location>
        <begin position="245"/>
        <end position="267"/>
    </location>
</feature>
<feature type="transmembrane region" description="Helical" evidence="6">
    <location>
        <begin position="441"/>
        <end position="466"/>
    </location>
</feature>
<keyword evidence="2" id="KW-0813">Transport</keyword>
<dbReference type="PANTHER" id="PTHR10283:SF82">
    <property type="entry name" value="SOLUTE CARRIER FAMILY 13 MEMBER 2"/>
    <property type="match status" value="1"/>
</dbReference>
<evidence type="ECO:0000256" key="3">
    <source>
        <dbReference type="ARBA" id="ARBA00022692"/>
    </source>
</evidence>
<dbReference type="InterPro" id="IPR001898">
    <property type="entry name" value="SLC13A/DASS"/>
</dbReference>
<name>A0A4R3J951_9PROT</name>
<evidence type="ECO:0000256" key="5">
    <source>
        <dbReference type="ARBA" id="ARBA00023136"/>
    </source>
</evidence>
<feature type="transmembrane region" description="Helical" evidence="6">
    <location>
        <begin position="398"/>
        <end position="420"/>
    </location>
</feature>
<dbReference type="GO" id="GO:0005886">
    <property type="term" value="C:plasma membrane"/>
    <property type="evidence" value="ECO:0007669"/>
    <property type="project" value="TreeGrafter"/>
</dbReference>
<gene>
    <name evidence="7" type="ORF">EDD55_10636</name>
</gene>
<evidence type="ECO:0000313" key="7">
    <source>
        <dbReference type="EMBL" id="TCS62082.1"/>
    </source>
</evidence>
<dbReference type="EMBL" id="SLZW01000006">
    <property type="protein sequence ID" value="TCS62082.1"/>
    <property type="molecule type" value="Genomic_DNA"/>
</dbReference>
<feature type="transmembrane region" description="Helical" evidence="6">
    <location>
        <begin position="153"/>
        <end position="175"/>
    </location>
</feature>
<sequence>MIPEMNQPPPTIASPATPFAAARRIGVLLLGFAFLLAPAIFAPPLGLSSTAWKTAAIALTMALWWASEAIPLAATALLPIVLFPALKIIPLDKVSHAYANPLVFLFMGGFMLALAVERWGLHKRIAVLVLARISARPPAVLAGFMAVSWGLSMWISNTATAVMMLPIALSVIRVITPDERSRSPRPLPAFRDTVPEERRRHFAQALLLGTAYGCSIGGIATLVGTPPNAFFAAFMAERYAISIGFAQWMAFALPLSLALLIMTWILLSRFIYRLHELDITAATDVIARERASLGRISGPEKSVLVLFVVTALFWITRPLINQLTSVFSLSDAGIAITAGLCLFLIPARLKEGGGLLDWPTARRLPWGILILFGGGLALADAVAASGLAVWIGEALHGLAVFPPLILGVLLTSVTVFLTELTSNTATTATFLPIIASLGENLGIAPMVLALPVVIGASCAFMMPVATPPNAVVFASGHLRIWDMARAGILVNLGAILLISGYTAIFARAFLVTWN</sequence>
<dbReference type="NCBIfam" id="TIGR00785">
    <property type="entry name" value="dass"/>
    <property type="match status" value="1"/>
</dbReference>
<feature type="transmembrane region" description="Helical" evidence="6">
    <location>
        <begin position="486"/>
        <end position="510"/>
    </location>
</feature>
<comment type="subcellular location">
    <subcellularLocation>
        <location evidence="1">Membrane</location>
        <topology evidence="1">Multi-pass membrane protein</topology>
    </subcellularLocation>
</comment>
<evidence type="ECO:0000256" key="2">
    <source>
        <dbReference type="ARBA" id="ARBA00022448"/>
    </source>
</evidence>
<evidence type="ECO:0000313" key="8">
    <source>
        <dbReference type="Proteomes" id="UP000295304"/>
    </source>
</evidence>